<organism evidence="1">
    <name type="scientific">Podoviridae sp. ctTZV6</name>
    <dbReference type="NCBI Taxonomy" id="2826556"/>
    <lineage>
        <taxon>Viruses</taxon>
        <taxon>Duplodnaviria</taxon>
        <taxon>Heunggongvirae</taxon>
        <taxon>Uroviricota</taxon>
        <taxon>Caudoviricetes</taxon>
    </lineage>
</organism>
<proteinExistence type="predicted"/>
<dbReference type="Gene3D" id="2.40.500.10">
    <property type="entry name" value="Upper collar protein gp10 (connector protein)"/>
    <property type="match status" value="1"/>
</dbReference>
<accession>A0A8S5NC93</accession>
<reference evidence="1" key="1">
    <citation type="journal article" date="2021" name="Proc. Natl. Acad. Sci. U.S.A.">
        <title>A Catalog of Tens of Thousands of Viruses from Human Metagenomes Reveals Hidden Associations with Chronic Diseases.</title>
        <authorList>
            <person name="Tisza M.J."/>
            <person name="Buck C.B."/>
        </authorList>
    </citation>
    <scope>NUCLEOTIDE SEQUENCE</scope>
    <source>
        <strain evidence="1">CtTZV6</strain>
    </source>
</reference>
<name>A0A8S5NC93_9CAUD</name>
<evidence type="ECO:0000313" key="1">
    <source>
        <dbReference type="EMBL" id="DAD92060.1"/>
    </source>
</evidence>
<dbReference type="Gene3D" id="1.10.246.30">
    <property type="match status" value="1"/>
</dbReference>
<dbReference type="SUPFAM" id="SSF56826">
    <property type="entry name" value="Upper collar protein gp10 (connector protein)"/>
    <property type="match status" value="1"/>
</dbReference>
<dbReference type="InterPro" id="IPR008016">
    <property type="entry name" value="Gp10"/>
</dbReference>
<dbReference type="Gene3D" id="3.30.1350.20">
    <property type="entry name" value="Bacteriophage PHI-29 conector. Domain 3"/>
    <property type="match status" value="1"/>
</dbReference>
<dbReference type="Pfam" id="PF05352">
    <property type="entry name" value="Phage_connector"/>
    <property type="match status" value="1"/>
</dbReference>
<dbReference type="InterPro" id="IPR036199">
    <property type="entry name" value="Gp10_sf"/>
</dbReference>
<dbReference type="EMBL" id="BK015127">
    <property type="protein sequence ID" value="DAD92060.1"/>
    <property type="molecule type" value="Genomic_DNA"/>
</dbReference>
<protein>
    <submittedName>
        <fullName evidence="1">Upper collar protein</fullName>
    </submittedName>
</protein>
<sequence length="317" mass="36633">MDLLNDTSSFTDYCRNAVDIATMNNSEADFIYYTYLQMLSLNMFKYKDLPESINTFYLEYVLQTRGYIGFYDDERLGLICSEITLGGRLNHYQVPTEYHTVSTSPIVKKTLTSGECVVMKNSPLYVGLFPYLNFYAKKLALTSRTMDQNLTMQWTPYIITGDRRMLQQFKVFMKKILQGVQTIFTSKGFRTEDINVLQTNAPFIANELHGMKQAILRECMTFLGIENANMDKKERLVADEVNANNQQVIASRNIWLSERKKAIEELNEKFGLNASVEFAPYEDFEDIMKLLELDSNTSIKDFNINKNLDTKEGDENV</sequence>